<keyword evidence="1" id="KW-1133">Transmembrane helix</keyword>
<keyword evidence="1" id="KW-0812">Transmembrane</keyword>
<sequence>MALVFLGPQLISHVTLVGSDGLFHMNRFYDTAKQIQTGHFNLFQSNFGFEQSGRVINAVYGPLFAYLNDLILVLTQSWFGYEIISDLILFMLAACGMYQVTKQVKAPQWAGIMITIAFMGAGWMTRWMQYQNMTAWGAALAPFAVVQAIRLHENPDDGIKVWSLALTMTVIMQIHVLSTIFFTVMLVPFFIDAWIRSHRKRHLWEQLLKSIGLTIIFTTNVWLNFLVLYSKNQIANPGAFVLSKNVLHLGIHLASRGTLSHLMVIMIFITLMLIAWQWRRSHDHLGLWLVINGLVWLFLATNLFPWRWFDQTLPQLQSSLQFPYRLTIIAYPLLFAGLARSLSYLNNSRRAWRVIAQVALVIATFMAAGSVVNHTRHRCIIAEHKGLTSWTNTVSIVGYNQHLIKNYINSDHPGSLFLIIDKRHPDYLPVKYKLKGKQQFRAVTYQATIINHFRYFNHQVTKNGQLQISWQQNQAGKIQLPLITYQQSQLKLNGKKVAYQVNQIGVPTITAPAGHNTITLSFKLPFYYYPLLIVWGLSILFTLIWQIYRKTKRIR</sequence>
<keyword evidence="3" id="KW-1185">Reference proteome</keyword>
<evidence type="ECO:0008006" key="4">
    <source>
        <dbReference type="Google" id="ProtNLM"/>
    </source>
</evidence>
<dbReference type="EMBL" id="AZFN01000004">
    <property type="protein sequence ID" value="KRM03212.1"/>
    <property type="molecule type" value="Genomic_DNA"/>
</dbReference>
<evidence type="ECO:0000313" key="2">
    <source>
        <dbReference type="EMBL" id="KRM03212.1"/>
    </source>
</evidence>
<feature type="transmembrane region" description="Helical" evidence="1">
    <location>
        <begin position="354"/>
        <end position="372"/>
    </location>
</feature>
<evidence type="ECO:0000313" key="3">
    <source>
        <dbReference type="Proteomes" id="UP000051739"/>
    </source>
</evidence>
<dbReference type="PATRIC" id="fig|1423749.3.peg.1327"/>
<proteinExistence type="predicted"/>
<accession>A0A0R1VND9</accession>
<keyword evidence="1" id="KW-0472">Membrane</keyword>
<feature type="transmembrane region" description="Helical" evidence="1">
    <location>
        <begin position="78"/>
        <end position="100"/>
    </location>
</feature>
<feature type="transmembrane region" description="Helical" evidence="1">
    <location>
        <begin position="526"/>
        <end position="548"/>
    </location>
</feature>
<protein>
    <recommendedName>
        <fullName evidence="4">Cell division protein</fullName>
    </recommendedName>
</protein>
<reference evidence="2 3" key="1">
    <citation type="journal article" date="2015" name="Genome Announc.">
        <title>Expanding the biotechnology potential of lactobacilli through comparative genomics of 213 strains and associated genera.</title>
        <authorList>
            <person name="Sun Z."/>
            <person name="Harris H.M."/>
            <person name="McCann A."/>
            <person name="Guo C."/>
            <person name="Argimon S."/>
            <person name="Zhang W."/>
            <person name="Yang X."/>
            <person name="Jeffery I.B."/>
            <person name="Cooney J.C."/>
            <person name="Kagawa T.F."/>
            <person name="Liu W."/>
            <person name="Song Y."/>
            <person name="Salvetti E."/>
            <person name="Wrobel A."/>
            <person name="Rasinkangas P."/>
            <person name="Parkhill J."/>
            <person name="Rea M.C."/>
            <person name="O'Sullivan O."/>
            <person name="Ritari J."/>
            <person name="Douillard F.P."/>
            <person name="Paul Ross R."/>
            <person name="Yang R."/>
            <person name="Briner A.E."/>
            <person name="Felis G.E."/>
            <person name="de Vos W.M."/>
            <person name="Barrangou R."/>
            <person name="Klaenhammer T.R."/>
            <person name="Caufield P.W."/>
            <person name="Cui Y."/>
            <person name="Zhang H."/>
            <person name="O'Toole P.W."/>
        </authorList>
    </citation>
    <scope>NUCLEOTIDE SEQUENCE [LARGE SCALE GENOMIC DNA]</scope>
    <source>
        <strain evidence="2 3">DSM 16045</strain>
    </source>
</reference>
<gene>
    <name evidence="2" type="ORF">FC60_GL001296</name>
</gene>
<dbReference type="Proteomes" id="UP000051739">
    <property type="component" value="Unassembled WGS sequence"/>
</dbReference>
<organism evidence="2 3">
    <name type="scientific">Limosilactobacillus gastricus DSM 16045</name>
    <dbReference type="NCBI Taxonomy" id="1423749"/>
    <lineage>
        <taxon>Bacteria</taxon>
        <taxon>Bacillati</taxon>
        <taxon>Bacillota</taxon>
        <taxon>Bacilli</taxon>
        <taxon>Lactobacillales</taxon>
        <taxon>Lactobacillaceae</taxon>
        <taxon>Limosilactobacillus</taxon>
    </lineage>
</organism>
<feature type="transmembrane region" description="Helical" evidence="1">
    <location>
        <begin position="207"/>
        <end position="229"/>
    </location>
</feature>
<feature type="transmembrane region" description="Helical" evidence="1">
    <location>
        <begin position="106"/>
        <end position="123"/>
    </location>
</feature>
<feature type="transmembrane region" description="Helical" evidence="1">
    <location>
        <begin position="285"/>
        <end position="304"/>
    </location>
</feature>
<feature type="transmembrane region" description="Helical" evidence="1">
    <location>
        <begin position="324"/>
        <end position="342"/>
    </location>
</feature>
<evidence type="ECO:0000256" key="1">
    <source>
        <dbReference type="SAM" id="Phobius"/>
    </source>
</evidence>
<name>A0A0R1VND9_9LACO</name>
<dbReference type="AlphaFoldDB" id="A0A0R1VND9"/>
<feature type="transmembrane region" description="Helical" evidence="1">
    <location>
        <begin position="249"/>
        <end position="273"/>
    </location>
</feature>
<comment type="caution">
    <text evidence="2">The sequence shown here is derived from an EMBL/GenBank/DDBJ whole genome shotgun (WGS) entry which is preliminary data.</text>
</comment>
<feature type="transmembrane region" description="Helical" evidence="1">
    <location>
        <begin position="172"/>
        <end position="195"/>
    </location>
</feature>